<dbReference type="InterPro" id="IPR011009">
    <property type="entry name" value="Kinase-like_dom_sf"/>
</dbReference>
<dbReference type="Proteomes" id="UP000624404">
    <property type="component" value="Unassembled WGS sequence"/>
</dbReference>
<comment type="catalytic activity">
    <reaction evidence="2">
        <text>L-threonyl-[protein] + ATP = O-phospho-L-threonyl-[protein] + ADP + H(+)</text>
        <dbReference type="Rhea" id="RHEA:46608"/>
        <dbReference type="Rhea" id="RHEA-COMP:11060"/>
        <dbReference type="Rhea" id="RHEA-COMP:11605"/>
        <dbReference type="ChEBI" id="CHEBI:15378"/>
        <dbReference type="ChEBI" id="CHEBI:30013"/>
        <dbReference type="ChEBI" id="CHEBI:30616"/>
        <dbReference type="ChEBI" id="CHEBI:61977"/>
        <dbReference type="ChEBI" id="CHEBI:456216"/>
        <dbReference type="EC" id="2.7.11.1"/>
    </reaction>
</comment>
<dbReference type="EC" id="2.7.11.1" evidence="1"/>
<evidence type="ECO:0000256" key="2">
    <source>
        <dbReference type="ARBA" id="ARBA00047899"/>
    </source>
</evidence>
<dbReference type="PANTHER" id="PTHR38248:SF2">
    <property type="entry name" value="FUNK1 11"/>
    <property type="match status" value="1"/>
</dbReference>
<gene>
    <name evidence="6" type="ORF">SCLTRI_LOCUS7558</name>
</gene>
<organism evidence="6 7">
    <name type="scientific">Sclerotinia trifoliorum</name>
    <dbReference type="NCBI Taxonomy" id="28548"/>
    <lineage>
        <taxon>Eukaryota</taxon>
        <taxon>Fungi</taxon>
        <taxon>Dikarya</taxon>
        <taxon>Ascomycota</taxon>
        <taxon>Pezizomycotina</taxon>
        <taxon>Leotiomycetes</taxon>
        <taxon>Helotiales</taxon>
        <taxon>Sclerotiniaceae</taxon>
        <taxon>Sclerotinia</taxon>
    </lineage>
</organism>
<dbReference type="Gene3D" id="1.10.510.10">
    <property type="entry name" value="Transferase(Phosphotransferase) domain 1"/>
    <property type="match status" value="1"/>
</dbReference>
<name>A0A8H2ZRD2_9HELO</name>
<dbReference type="InterPro" id="IPR008266">
    <property type="entry name" value="Tyr_kinase_AS"/>
</dbReference>
<reference evidence="6" key="1">
    <citation type="submission" date="2020-10" db="EMBL/GenBank/DDBJ databases">
        <authorList>
            <person name="Kusch S."/>
        </authorList>
    </citation>
    <scope>NUCLEOTIDE SEQUENCE</scope>
    <source>
        <strain evidence="6">SwB9</strain>
    </source>
</reference>
<dbReference type="PROSITE" id="PS00109">
    <property type="entry name" value="PROTEIN_KINASE_TYR"/>
    <property type="match status" value="1"/>
</dbReference>
<feature type="compositionally biased region" description="Polar residues" evidence="4">
    <location>
        <begin position="184"/>
        <end position="196"/>
    </location>
</feature>
<evidence type="ECO:0000313" key="7">
    <source>
        <dbReference type="Proteomes" id="UP000624404"/>
    </source>
</evidence>
<dbReference type="InterPro" id="IPR040976">
    <property type="entry name" value="Pkinase_fungal"/>
</dbReference>
<proteinExistence type="predicted"/>
<accession>A0A8H2ZRD2</accession>
<evidence type="ECO:0000313" key="6">
    <source>
        <dbReference type="EMBL" id="CAD6447766.1"/>
    </source>
</evidence>
<evidence type="ECO:0000256" key="4">
    <source>
        <dbReference type="SAM" id="MobiDB-lite"/>
    </source>
</evidence>
<keyword evidence="7" id="KW-1185">Reference proteome</keyword>
<dbReference type="OrthoDB" id="3509550at2759"/>
<sequence>MACNLYPRSWHFFWMNEEQLGFDPTFITENGLRFIEIQRNGNTERLIIDGLMMRARCISGRATTCWKAHREGDPNNPLVIKDSWQYTEREEEGELLREATDKGVRNVARYYHHETVRVFGMDDDVQSNVRKGLDVTKAENYWPGRFVISPRTSTTGARKGRSSGTPRMKRLSSQTDAPLPPSKRSCSTSSTKAESNVLSNRVHRRVILGDYGDPIYKASTPAALLNALKDCIEGHESLHKAGFLHRDISINNLMINEDKENPSWPSFLIDLDLAIKETRVEASGARGRTGTRAFMAIGVLFGRQHSFMHDLESIFWVLFWICIHYNGPNQGMVVEDFENWNYVNMKTLARLKFGIIGDEALLMDAATDNFTPYFQPLIPWVNRLREVVFPNGMWHRQNDKRLYSQMKEILQEACENLT</sequence>
<evidence type="ECO:0000259" key="5">
    <source>
        <dbReference type="Pfam" id="PF17667"/>
    </source>
</evidence>
<dbReference type="Pfam" id="PF17667">
    <property type="entry name" value="Pkinase_fungal"/>
    <property type="match status" value="1"/>
</dbReference>
<comment type="caution">
    <text evidence="6">The sequence shown here is derived from an EMBL/GenBank/DDBJ whole genome shotgun (WGS) entry which is preliminary data.</text>
</comment>
<dbReference type="AlphaFoldDB" id="A0A8H2ZRD2"/>
<dbReference type="SUPFAM" id="SSF56112">
    <property type="entry name" value="Protein kinase-like (PK-like)"/>
    <property type="match status" value="1"/>
</dbReference>
<comment type="catalytic activity">
    <reaction evidence="3">
        <text>L-seryl-[protein] + ATP = O-phospho-L-seryl-[protein] + ADP + H(+)</text>
        <dbReference type="Rhea" id="RHEA:17989"/>
        <dbReference type="Rhea" id="RHEA-COMP:9863"/>
        <dbReference type="Rhea" id="RHEA-COMP:11604"/>
        <dbReference type="ChEBI" id="CHEBI:15378"/>
        <dbReference type="ChEBI" id="CHEBI:29999"/>
        <dbReference type="ChEBI" id="CHEBI:30616"/>
        <dbReference type="ChEBI" id="CHEBI:83421"/>
        <dbReference type="ChEBI" id="CHEBI:456216"/>
        <dbReference type="EC" id="2.7.11.1"/>
    </reaction>
</comment>
<dbReference type="EMBL" id="CAJHIA010000030">
    <property type="protein sequence ID" value="CAD6447766.1"/>
    <property type="molecule type" value="Genomic_DNA"/>
</dbReference>
<feature type="region of interest" description="Disordered" evidence="4">
    <location>
        <begin position="147"/>
        <end position="196"/>
    </location>
</feature>
<dbReference type="GO" id="GO:0004674">
    <property type="term" value="F:protein serine/threonine kinase activity"/>
    <property type="evidence" value="ECO:0007669"/>
    <property type="project" value="UniProtKB-EC"/>
</dbReference>
<feature type="domain" description="Fungal-type protein kinase" evidence="5">
    <location>
        <begin position="12"/>
        <end position="322"/>
    </location>
</feature>
<protein>
    <recommendedName>
        <fullName evidence="1">non-specific serine/threonine protein kinase</fullName>
        <ecNumber evidence="1">2.7.11.1</ecNumber>
    </recommendedName>
</protein>
<evidence type="ECO:0000256" key="3">
    <source>
        <dbReference type="ARBA" id="ARBA00048679"/>
    </source>
</evidence>
<evidence type="ECO:0000256" key="1">
    <source>
        <dbReference type="ARBA" id="ARBA00012513"/>
    </source>
</evidence>
<dbReference type="PANTHER" id="PTHR38248">
    <property type="entry name" value="FUNK1 6"/>
    <property type="match status" value="1"/>
</dbReference>